<dbReference type="AlphaFoldDB" id="U4L321"/>
<dbReference type="GO" id="GO:0000981">
    <property type="term" value="F:DNA-binding transcription factor activity, RNA polymerase II-specific"/>
    <property type="evidence" value="ECO:0007669"/>
    <property type="project" value="InterPro"/>
</dbReference>
<feature type="compositionally biased region" description="Polar residues" evidence="8">
    <location>
        <begin position="217"/>
        <end position="226"/>
    </location>
</feature>
<dbReference type="PANTHER" id="PTHR40626">
    <property type="entry name" value="MIP31509P"/>
    <property type="match status" value="1"/>
</dbReference>
<name>U4L321_PYROM</name>
<evidence type="ECO:0000256" key="2">
    <source>
        <dbReference type="ARBA" id="ARBA00022723"/>
    </source>
</evidence>
<feature type="region of interest" description="Disordered" evidence="8">
    <location>
        <begin position="137"/>
        <end position="278"/>
    </location>
</feature>
<feature type="compositionally biased region" description="Polar residues" evidence="8">
    <location>
        <begin position="266"/>
        <end position="278"/>
    </location>
</feature>
<dbReference type="EMBL" id="HF935303">
    <property type="protein sequence ID" value="CCX06653.1"/>
    <property type="molecule type" value="Genomic_DNA"/>
</dbReference>
<evidence type="ECO:0000256" key="5">
    <source>
        <dbReference type="ARBA" id="ARBA00022833"/>
    </source>
</evidence>
<feature type="domain" description="C2H2-type" evidence="9">
    <location>
        <begin position="86"/>
        <end position="116"/>
    </location>
</feature>
<dbReference type="InterPro" id="IPR051059">
    <property type="entry name" value="VerF-like"/>
</dbReference>
<dbReference type="GO" id="GO:0000785">
    <property type="term" value="C:chromatin"/>
    <property type="evidence" value="ECO:0007669"/>
    <property type="project" value="TreeGrafter"/>
</dbReference>
<proteinExistence type="predicted"/>
<reference evidence="10 11" key="1">
    <citation type="journal article" date="2013" name="PLoS Genet.">
        <title>The genome and development-dependent transcriptomes of Pyronema confluens: a window into fungal evolution.</title>
        <authorList>
            <person name="Traeger S."/>
            <person name="Altegoer F."/>
            <person name="Freitag M."/>
            <person name="Gabaldon T."/>
            <person name="Kempken F."/>
            <person name="Kumar A."/>
            <person name="Marcet-Houben M."/>
            <person name="Poggeler S."/>
            <person name="Stajich J.E."/>
            <person name="Nowrousian M."/>
        </authorList>
    </citation>
    <scope>NUCLEOTIDE SEQUENCE [LARGE SCALE GENOMIC DNA]</scope>
    <source>
        <strain evidence="11">CBS 100304</strain>
        <tissue evidence="10">Vegetative mycelium</tissue>
    </source>
</reference>
<dbReference type="SUPFAM" id="SSF57667">
    <property type="entry name" value="beta-beta-alpha zinc fingers"/>
    <property type="match status" value="1"/>
</dbReference>
<dbReference type="Proteomes" id="UP000018144">
    <property type="component" value="Unassembled WGS sequence"/>
</dbReference>
<dbReference type="PANTHER" id="PTHR40626:SF32">
    <property type="entry name" value="ZINC FINGER PROTEIN RST2"/>
    <property type="match status" value="1"/>
</dbReference>
<dbReference type="OrthoDB" id="624345at2759"/>
<dbReference type="eggNOG" id="KOG1721">
    <property type="taxonomic scope" value="Eukaryota"/>
</dbReference>
<keyword evidence="11" id="KW-1185">Reference proteome</keyword>
<dbReference type="GO" id="GO:0000978">
    <property type="term" value="F:RNA polymerase II cis-regulatory region sequence-specific DNA binding"/>
    <property type="evidence" value="ECO:0007669"/>
    <property type="project" value="InterPro"/>
</dbReference>
<feature type="compositionally biased region" description="Polar residues" evidence="8">
    <location>
        <begin position="637"/>
        <end position="647"/>
    </location>
</feature>
<feature type="compositionally biased region" description="Basic and acidic residues" evidence="8">
    <location>
        <begin position="54"/>
        <end position="66"/>
    </location>
</feature>
<evidence type="ECO:0000256" key="1">
    <source>
        <dbReference type="ARBA" id="ARBA00004123"/>
    </source>
</evidence>
<gene>
    <name evidence="10" type="ORF">PCON_06240</name>
</gene>
<feature type="region of interest" description="Disordered" evidence="8">
    <location>
        <begin position="630"/>
        <end position="649"/>
    </location>
</feature>
<dbReference type="STRING" id="1076935.U4L321"/>
<dbReference type="FunFam" id="3.30.160.60:FF:002343">
    <property type="entry name" value="Zinc finger protein 33A"/>
    <property type="match status" value="1"/>
</dbReference>
<keyword evidence="2" id="KW-0479">Metal-binding</keyword>
<feature type="region of interest" description="Disordered" evidence="8">
    <location>
        <begin position="532"/>
        <end position="590"/>
    </location>
</feature>
<comment type="subcellular location">
    <subcellularLocation>
        <location evidence="1">Nucleus</location>
    </subcellularLocation>
</comment>
<feature type="domain" description="C2H2-type" evidence="9">
    <location>
        <begin position="117"/>
        <end position="144"/>
    </location>
</feature>
<evidence type="ECO:0000256" key="8">
    <source>
        <dbReference type="SAM" id="MobiDB-lite"/>
    </source>
</evidence>
<dbReference type="InterPro" id="IPR036236">
    <property type="entry name" value="Znf_C2H2_sf"/>
</dbReference>
<feature type="compositionally biased region" description="Polar residues" evidence="8">
    <location>
        <begin position="238"/>
        <end position="258"/>
    </location>
</feature>
<sequence>MATPRSQITPTPPPAAFAAFEFRPPSSHTTSSTTMDPAKDVASDNGQSENGGDGSDKDRSSLEPAEKSGGSVKNSGRAKKKKGTKFHCTNYGPCNLSFTRSEHLARHIRKHTGERPFMCHCGRWFSRLDNLRQHSSTVHADEEIPEDSLAATGTRYQRQGRPERAPRSRAQSQGDIQPPNIVQEMDMEPEQPSLGSPMPDRQRTRRRPSPIHVAPPDNQQDRTFSQYRDPDHTPPDSPASTASLNFSGYPYRTTTSYRTAADSGSPIDTPTSSRMGSTLDSPFGSPAHLTRNAHMFDRGGSVAGRRLSMPVPPSSSLLNPTETRAHVHQAIPQTGYPVPSTPRRDSLTSVIMADDRRRTWHLGAGVNPLANYATNLQPNRDIITPTTQSFARTQLNSPTTVEYPIAPTRAPPTDRLPSIHFVLNNELNPQSPAPRPEHQQQPSSPWAGADILERPPTSDLKRPFNEFREGISAVSGRRIAPGQVRSSHGRSISNIETRRWGGGHNIPAYNNPFSGPVDNRDRRIDLSYMMQPGNSAENQRPGHNHQGGHGHHGHSRNSSYMGYSVLPSIPSPREHRQSFGSSDSNVSEGIHTPVAPQLADTRNPVIFGEPGDAVYTDVPEREYSHHGNEMSGIEMSCQPSRPQTADQEYSDASRLDALVSAAAKAAKM</sequence>
<feature type="compositionally biased region" description="Low complexity" evidence="8">
    <location>
        <begin position="16"/>
        <end position="34"/>
    </location>
</feature>
<dbReference type="PROSITE" id="PS50157">
    <property type="entry name" value="ZINC_FINGER_C2H2_2"/>
    <property type="match status" value="2"/>
</dbReference>
<dbReference type="InterPro" id="IPR013087">
    <property type="entry name" value="Znf_C2H2_type"/>
</dbReference>
<evidence type="ECO:0000256" key="6">
    <source>
        <dbReference type="ARBA" id="ARBA00023242"/>
    </source>
</evidence>
<evidence type="ECO:0000313" key="11">
    <source>
        <dbReference type="Proteomes" id="UP000018144"/>
    </source>
</evidence>
<feature type="compositionally biased region" description="Polar residues" evidence="8">
    <location>
        <begin position="578"/>
        <end position="587"/>
    </location>
</feature>
<evidence type="ECO:0000313" key="10">
    <source>
        <dbReference type="EMBL" id="CCX06653.1"/>
    </source>
</evidence>
<organism evidence="10 11">
    <name type="scientific">Pyronema omphalodes (strain CBS 100304)</name>
    <name type="common">Pyronema confluens</name>
    <dbReference type="NCBI Taxonomy" id="1076935"/>
    <lineage>
        <taxon>Eukaryota</taxon>
        <taxon>Fungi</taxon>
        <taxon>Dikarya</taxon>
        <taxon>Ascomycota</taxon>
        <taxon>Pezizomycotina</taxon>
        <taxon>Pezizomycetes</taxon>
        <taxon>Pezizales</taxon>
        <taxon>Pyronemataceae</taxon>
        <taxon>Pyronema</taxon>
    </lineage>
</organism>
<dbReference type="GO" id="GO:0008270">
    <property type="term" value="F:zinc ion binding"/>
    <property type="evidence" value="ECO:0007669"/>
    <property type="project" value="UniProtKB-KW"/>
</dbReference>
<dbReference type="GO" id="GO:0005634">
    <property type="term" value="C:nucleus"/>
    <property type="evidence" value="ECO:0007669"/>
    <property type="project" value="UniProtKB-SubCell"/>
</dbReference>
<keyword evidence="3" id="KW-0677">Repeat</keyword>
<evidence type="ECO:0000256" key="7">
    <source>
        <dbReference type="PROSITE-ProRule" id="PRU00042"/>
    </source>
</evidence>
<keyword evidence="4 7" id="KW-0863">Zinc-finger</keyword>
<dbReference type="Gene3D" id="3.30.160.60">
    <property type="entry name" value="Classic Zinc Finger"/>
    <property type="match status" value="2"/>
</dbReference>
<evidence type="ECO:0000259" key="9">
    <source>
        <dbReference type="PROSITE" id="PS50157"/>
    </source>
</evidence>
<evidence type="ECO:0000256" key="3">
    <source>
        <dbReference type="ARBA" id="ARBA00022737"/>
    </source>
</evidence>
<protein>
    <submittedName>
        <fullName evidence="10">Similar to Probable transcription repressor protein RGM1 acc. no. Q00453</fullName>
    </submittedName>
</protein>
<feature type="region of interest" description="Disordered" evidence="8">
    <location>
        <begin position="1"/>
        <end position="86"/>
    </location>
</feature>
<keyword evidence="6" id="KW-0539">Nucleus</keyword>
<feature type="compositionally biased region" description="Basic residues" evidence="8">
    <location>
        <begin position="542"/>
        <end position="555"/>
    </location>
</feature>
<keyword evidence="5" id="KW-0862">Zinc</keyword>
<feature type="compositionally biased region" description="Basic residues" evidence="8">
    <location>
        <begin position="76"/>
        <end position="85"/>
    </location>
</feature>
<feature type="region of interest" description="Disordered" evidence="8">
    <location>
        <begin position="425"/>
        <end position="464"/>
    </location>
</feature>
<accession>U4L321</accession>
<evidence type="ECO:0000256" key="4">
    <source>
        <dbReference type="ARBA" id="ARBA00022771"/>
    </source>
</evidence>